<evidence type="ECO:0000256" key="1">
    <source>
        <dbReference type="ARBA" id="ARBA00004173"/>
    </source>
</evidence>
<evidence type="ECO:0000313" key="9">
    <source>
        <dbReference type="Proteomes" id="UP001152320"/>
    </source>
</evidence>
<dbReference type="GO" id="GO:0003735">
    <property type="term" value="F:structural constituent of ribosome"/>
    <property type="evidence" value="ECO:0007669"/>
    <property type="project" value="InterPro"/>
</dbReference>
<dbReference type="InterPro" id="IPR038340">
    <property type="entry name" value="MRP-L47_sf"/>
</dbReference>
<dbReference type="Proteomes" id="UP001152320">
    <property type="component" value="Chromosome 21"/>
</dbReference>
<keyword evidence="4" id="KW-0496">Mitochondrion</keyword>
<protein>
    <recommendedName>
        <fullName evidence="6">Large ribosomal subunit protein uL29m</fullName>
    </recommendedName>
</protein>
<dbReference type="GO" id="GO:0032543">
    <property type="term" value="P:mitochondrial translation"/>
    <property type="evidence" value="ECO:0007669"/>
    <property type="project" value="TreeGrafter"/>
</dbReference>
<accession>A0A9Q1BCI7</accession>
<dbReference type="AlphaFoldDB" id="A0A9Q1BCI7"/>
<reference evidence="8" key="1">
    <citation type="submission" date="2021-10" db="EMBL/GenBank/DDBJ databases">
        <title>Tropical sea cucumber genome reveals ecological adaptation and Cuvierian tubules defense mechanism.</title>
        <authorList>
            <person name="Chen T."/>
        </authorList>
    </citation>
    <scope>NUCLEOTIDE SEQUENCE</scope>
    <source>
        <strain evidence="8">Nanhai2018</strain>
        <tissue evidence="8">Muscle</tissue>
    </source>
</reference>
<dbReference type="PANTHER" id="PTHR21183:SF18">
    <property type="entry name" value="LARGE RIBOSOMAL SUBUNIT PROTEIN UL29M"/>
    <property type="match status" value="1"/>
</dbReference>
<proteinExistence type="inferred from homology"/>
<evidence type="ECO:0000256" key="2">
    <source>
        <dbReference type="ARBA" id="ARBA00009254"/>
    </source>
</evidence>
<keyword evidence="7" id="KW-0175">Coiled coil</keyword>
<keyword evidence="5" id="KW-0687">Ribonucleoprotein</keyword>
<dbReference type="GO" id="GO:0005762">
    <property type="term" value="C:mitochondrial large ribosomal subunit"/>
    <property type="evidence" value="ECO:0007669"/>
    <property type="project" value="TreeGrafter"/>
</dbReference>
<comment type="subcellular location">
    <subcellularLocation>
        <location evidence="1">Mitochondrion</location>
    </subcellularLocation>
</comment>
<dbReference type="Pfam" id="PF06984">
    <property type="entry name" value="MRP-L47"/>
    <property type="match status" value="1"/>
</dbReference>
<evidence type="ECO:0000256" key="6">
    <source>
        <dbReference type="ARBA" id="ARBA00035289"/>
    </source>
</evidence>
<comment type="similarity">
    <text evidence="2">Belongs to the universal ribosomal protein uL29 family.</text>
</comment>
<dbReference type="EMBL" id="JAIZAY010000021">
    <property type="protein sequence ID" value="KAJ8021560.1"/>
    <property type="molecule type" value="Genomic_DNA"/>
</dbReference>
<evidence type="ECO:0000313" key="8">
    <source>
        <dbReference type="EMBL" id="KAJ8021560.1"/>
    </source>
</evidence>
<comment type="caution">
    <text evidence="8">The sequence shown here is derived from an EMBL/GenBank/DDBJ whole genome shotgun (WGS) entry which is preliminary data.</text>
</comment>
<feature type="coiled-coil region" evidence="7">
    <location>
        <begin position="152"/>
        <end position="182"/>
    </location>
</feature>
<sequence>MAMSTNTLLRLPRPISSILMKTPFLPKFHGTTVCTIQSNYFSTNPTYPFQRHVLHRCLLQTAAQSTCYTFPTRGFHTSRTDQGLEEFFGDPKLWSEIDIKSGREWLVEDLRLKDNETLHKLWYVLLKERNMLLTLEAEADRQKKHMPGDDRLEKVETSMKNLKQVVQERDEALNELQLGRKEKHPGKWEYSPFGFMHYVKPKEHLIPKHMSKYWAATQRQYHPSMGRFIRIWLEKVRKERWRRARIEYKRIQKLKERFPDSDMWEDDKQS</sequence>
<evidence type="ECO:0000256" key="4">
    <source>
        <dbReference type="ARBA" id="ARBA00023128"/>
    </source>
</evidence>
<dbReference type="InterPro" id="IPR010729">
    <property type="entry name" value="Ribosomal_uL29_mit"/>
</dbReference>
<organism evidence="8 9">
    <name type="scientific">Holothuria leucospilota</name>
    <name type="common">Black long sea cucumber</name>
    <name type="synonym">Mertensiothuria leucospilota</name>
    <dbReference type="NCBI Taxonomy" id="206669"/>
    <lineage>
        <taxon>Eukaryota</taxon>
        <taxon>Metazoa</taxon>
        <taxon>Echinodermata</taxon>
        <taxon>Eleutherozoa</taxon>
        <taxon>Echinozoa</taxon>
        <taxon>Holothuroidea</taxon>
        <taxon>Aspidochirotacea</taxon>
        <taxon>Aspidochirotida</taxon>
        <taxon>Holothuriidae</taxon>
        <taxon>Holothuria</taxon>
    </lineage>
</organism>
<keyword evidence="3 8" id="KW-0689">Ribosomal protein</keyword>
<name>A0A9Q1BCI7_HOLLE</name>
<dbReference type="PANTHER" id="PTHR21183">
    <property type="entry name" value="RIBOSOMAL PROTEIN L47, MITOCHONDRIAL-RELATED"/>
    <property type="match status" value="1"/>
</dbReference>
<keyword evidence="9" id="KW-1185">Reference proteome</keyword>
<dbReference type="Gene3D" id="6.10.330.20">
    <property type="match status" value="1"/>
</dbReference>
<evidence type="ECO:0000256" key="5">
    <source>
        <dbReference type="ARBA" id="ARBA00023274"/>
    </source>
</evidence>
<dbReference type="OrthoDB" id="270763at2759"/>
<evidence type="ECO:0000256" key="3">
    <source>
        <dbReference type="ARBA" id="ARBA00022980"/>
    </source>
</evidence>
<evidence type="ECO:0000256" key="7">
    <source>
        <dbReference type="SAM" id="Coils"/>
    </source>
</evidence>
<gene>
    <name evidence="8" type="ORF">HOLleu_38805</name>
</gene>